<evidence type="ECO:0000256" key="3">
    <source>
        <dbReference type="ARBA" id="ARBA00022833"/>
    </source>
</evidence>
<comment type="caution">
    <text evidence="6">The sequence shown here is derived from an EMBL/GenBank/DDBJ whole genome shotgun (WGS) entry which is preliminary data.</text>
</comment>
<keyword evidence="2" id="KW-0479">Metal-binding</keyword>
<keyword evidence="3" id="KW-0862">Zinc</keyword>
<comment type="similarity">
    <text evidence="1">Belongs to the Gfa family.</text>
</comment>
<dbReference type="Proteomes" id="UP001524642">
    <property type="component" value="Unassembled WGS sequence"/>
</dbReference>
<dbReference type="InterPro" id="IPR006913">
    <property type="entry name" value="CENP-V/GFA"/>
</dbReference>
<gene>
    <name evidence="6" type="ORF">NRP21_01795</name>
</gene>
<keyword evidence="7" id="KW-1185">Reference proteome</keyword>
<keyword evidence="4" id="KW-0456">Lyase</keyword>
<reference evidence="6 7" key="1">
    <citation type="submission" date="2022-06" db="EMBL/GenBank/DDBJ databases">
        <title>Roseomonas CN29.</title>
        <authorList>
            <person name="Cheng Y."/>
            <person name="He X."/>
        </authorList>
    </citation>
    <scope>NUCLEOTIDE SEQUENCE [LARGE SCALE GENOMIC DNA]</scope>
    <source>
        <strain evidence="6 7">CN29</strain>
    </source>
</reference>
<dbReference type="EMBL" id="JANJOU010000001">
    <property type="protein sequence ID" value="MCR0980778.1"/>
    <property type="molecule type" value="Genomic_DNA"/>
</dbReference>
<name>A0ABT1X069_9PROT</name>
<dbReference type="SUPFAM" id="SSF51316">
    <property type="entry name" value="Mss4-like"/>
    <property type="match status" value="1"/>
</dbReference>
<evidence type="ECO:0000313" key="7">
    <source>
        <dbReference type="Proteomes" id="UP001524642"/>
    </source>
</evidence>
<dbReference type="PANTHER" id="PTHR33337:SF40">
    <property type="entry name" value="CENP-V_GFA DOMAIN-CONTAINING PROTEIN-RELATED"/>
    <property type="match status" value="1"/>
</dbReference>
<evidence type="ECO:0000256" key="4">
    <source>
        <dbReference type="ARBA" id="ARBA00023239"/>
    </source>
</evidence>
<evidence type="ECO:0000256" key="1">
    <source>
        <dbReference type="ARBA" id="ARBA00005495"/>
    </source>
</evidence>
<protein>
    <submittedName>
        <fullName evidence="6">GFA family protein</fullName>
    </submittedName>
</protein>
<accession>A0ABT1X069</accession>
<organism evidence="6 7">
    <name type="scientific">Roseomonas populi</name>
    <dbReference type="NCBI Taxonomy" id="3121582"/>
    <lineage>
        <taxon>Bacteria</taxon>
        <taxon>Pseudomonadati</taxon>
        <taxon>Pseudomonadota</taxon>
        <taxon>Alphaproteobacteria</taxon>
        <taxon>Acetobacterales</taxon>
        <taxon>Roseomonadaceae</taxon>
        <taxon>Roseomonas</taxon>
    </lineage>
</organism>
<dbReference type="RefSeq" id="WP_257714447.1">
    <property type="nucleotide sequence ID" value="NZ_JANJOU010000001.1"/>
</dbReference>
<dbReference type="PANTHER" id="PTHR33337">
    <property type="entry name" value="GFA DOMAIN-CONTAINING PROTEIN"/>
    <property type="match status" value="1"/>
</dbReference>
<evidence type="ECO:0000313" key="6">
    <source>
        <dbReference type="EMBL" id="MCR0980778.1"/>
    </source>
</evidence>
<evidence type="ECO:0000259" key="5">
    <source>
        <dbReference type="PROSITE" id="PS51891"/>
    </source>
</evidence>
<sequence>MAIDDSVLSGGCHCGAVRYEARGRPFHPTICHCVDCRRVAGAPVVAWFSVRRAEFRVVRGAMRRYASSARAERGFCGDCGTPMTFREHDLPDEMDVATATLDDPSAVPPADHTRVAAGIPWAAPCDGLPSYAATRDKGPG</sequence>
<dbReference type="Pfam" id="PF04828">
    <property type="entry name" value="GFA"/>
    <property type="match status" value="1"/>
</dbReference>
<proteinExistence type="inferred from homology"/>
<feature type="domain" description="CENP-V/GFA" evidence="5">
    <location>
        <begin position="8"/>
        <end position="122"/>
    </location>
</feature>
<dbReference type="PROSITE" id="PS51891">
    <property type="entry name" value="CENP_V_GFA"/>
    <property type="match status" value="1"/>
</dbReference>
<dbReference type="Gene3D" id="3.90.1590.10">
    <property type="entry name" value="glutathione-dependent formaldehyde- activating enzyme (gfa)"/>
    <property type="match status" value="1"/>
</dbReference>
<dbReference type="InterPro" id="IPR011057">
    <property type="entry name" value="Mss4-like_sf"/>
</dbReference>
<evidence type="ECO:0000256" key="2">
    <source>
        <dbReference type="ARBA" id="ARBA00022723"/>
    </source>
</evidence>